<keyword evidence="9 12" id="KW-0472">Membrane</keyword>
<dbReference type="InterPro" id="IPR012336">
    <property type="entry name" value="Thioredoxin-like_fold"/>
</dbReference>
<feature type="transmembrane region" description="Helical" evidence="12">
    <location>
        <begin position="106"/>
        <end position="127"/>
    </location>
</feature>
<evidence type="ECO:0000256" key="9">
    <source>
        <dbReference type="ARBA" id="ARBA00023136"/>
    </source>
</evidence>
<dbReference type="Pfam" id="PF13462">
    <property type="entry name" value="Thioredoxin_4"/>
    <property type="match status" value="1"/>
</dbReference>
<dbReference type="AlphaFoldDB" id="A0A2W5ST94"/>
<dbReference type="InterPro" id="IPR012932">
    <property type="entry name" value="VKOR"/>
</dbReference>
<evidence type="ECO:0000256" key="12">
    <source>
        <dbReference type="SAM" id="Phobius"/>
    </source>
</evidence>
<feature type="domain" description="Thioredoxin-like fold" evidence="14">
    <location>
        <begin position="243"/>
        <end position="395"/>
    </location>
</feature>
<evidence type="ECO:0000256" key="4">
    <source>
        <dbReference type="ARBA" id="ARBA00022692"/>
    </source>
</evidence>
<keyword evidence="8" id="KW-0560">Oxidoreductase</keyword>
<dbReference type="Gene3D" id="3.40.30.10">
    <property type="entry name" value="Glutaredoxin"/>
    <property type="match status" value="1"/>
</dbReference>
<protein>
    <recommendedName>
        <fullName evidence="17">Vitamin K epoxide reductase domain-containing protein</fullName>
    </recommendedName>
</protein>
<feature type="transmembrane region" description="Helical" evidence="12">
    <location>
        <begin position="133"/>
        <end position="150"/>
    </location>
</feature>
<keyword evidence="10" id="KW-1015">Disulfide bond</keyword>
<organism evidence="15 16">
    <name type="scientific">Archangium gephyra</name>
    <dbReference type="NCBI Taxonomy" id="48"/>
    <lineage>
        <taxon>Bacteria</taxon>
        <taxon>Pseudomonadati</taxon>
        <taxon>Myxococcota</taxon>
        <taxon>Myxococcia</taxon>
        <taxon>Myxococcales</taxon>
        <taxon>Cystobacterineae</taxon>
        <taxon>Archangiaceae</taxon>
        <taxon>Archangium</taxon>
    </lineage>
</organism>
<dbReference type="CDD" id="cd12920">
    <property type="entry name" value="VKOR_3"/>
    <property type="match status" value="1"/>
</dbReference>
<feature type="transmembrane region" description="Helical" evidence="12">
    <location>
        <begin position="12"/>
        <end position="34"/>
    </location>
</feature>
<keyword evidence="11" id="KW-0676">Redox-active center</keyword>
<keyword evidence="7 12" id="KW-1133">Transmembrane helix</keyword>
<dbReference type="GO" id="GO:0016491">
    <property type="term" value="F:oxidoreductase activity"/>
    <property type="evidence" value="ECO:0007669"/>
    <property type="project" value="UniProtKB-KW"/>
</dbReference>
<dbReference type="PANTHER" id="PTHR13887">
    <property type="entry name" value="GLUTATHIONE S-TRANSFERASE KAPPA"/>
    <property type="match status" value="1"/>
</dbReference>
<evidence type="ECO:0000256" key="5">
    <source>
        <dbReference type="ARBA" id="ARBA00022719"/>
    </source>
</evidence>
<feature type="domain" description="Vitamin K epoxide reductase" evidence="13">
    <location>
        <begin position="23"/>
        <end position="143"/>
    </location>
</feature>
<dbReference type="PANTHER" id="PTHR13887:SF14">
    <property type="entry name" value="DISULFIDE BOND FORMATION PROTEIN D"/>
    <property type="match status" value="1"/>
</dbReference>
<dbReference type="Proteomes" id="UP000249061">
    <property type="component" value="Unassembled WGS sequence"/>
</dbReference>
<evidence type="ECO:0000256" key="2">
    <source>
        <dbReference type="ARBA" id="ARBA00005791"/>
    </source>
</evidence>
<dbReference type="GO" id="GO:0048038">
    <property type="term" value="F:quinone binding"/>
    <property type="evidence" value="ECO:0007669"/>
    <property type="project" value="UniProtKB-KW"/>
</dbReference>
<name>A0A2W5ST94_9BACT</name>
<evidence type="ECO:0000256" key="1">
    <source>
        <dbReference type="ARBA" id="ARBA00004141"/>
    </source>
</evidence>
<proteinExistence type="inferred from homology"/>
<comment type="subcellular location">
    <subcellularLocation>
        <location evidence="1">Membrane</location>
        <topology evidence="1">Multi-pass membrane protein</topology>
    </subcellularLocation>
</comment>
<evidence type="ECO:0000259" key="13">
    <source>
        <dbReference type="Pfam" id="PF07884"/>
    </source>
</evidence>
<dbReference type="EMBL" id="QFQP01000051">
    <property type="protein sequence ID" value="PZR04857.1"/>
    <property type="molecule type" value="Genomic_DNA"/>
</dbReference>
<dbReference type="Gene3D" id="1.20.1440.130">
    <property type="entry name" value="VKOR domain"/>
    <property type="match status" value="1"/>
</dbReference>
<gene>
    <name evidence="15" type="ORF">DI536_33465</name>
</gene>
<evidence type="ECO:0000313" key="16">
    <source>
        <dbReference type="Proteomes" id="UP000249061"/>
    </source>
</evidence>
<comment type="similarity">
    <text evidence="2">Belongs to the thioredoxin family. DsbA subfamily.</text>
</comment>
<dbReference type="SUPFAM" id="SSF52833">
    <property type="entry name" value="Thioredoxin-like"/>
    <property type="match status" value="1"/>
</dbReference>
<keyword evidence="5" id="KW-0874">Quinone</keyword>
<evidence type="ECO:0000313" key="15">
    <source>
        <dbReference type="EMBL" id="PZR04857.1"/>
    </source>
</evidence>
<evidence type="ECO:0000259" key="14">
    <source>
        <dbReference type="Pfam" id="PF13462"/>
    </source>
</evidence>
<evidence type="ECO:0000256" key="10">
    <source>
        <dbReference type="ARBA" id="ARBA00023157"/>
    </source>
</evidence>
<reference evidence="15 16" key="1">
    <citation type="submission" date="2017-08" db="EMBL/GenBank/DDBJ databases">
        <title>Infants hospitalized years apart are colonized by the same room-sourced microbial strains.</title>
        <authorList>
            <person name="Brooks B."/>
            <person name="Olm M.R."/>
            <person name="Firek B.A."/>
            <person name="Baker R."/>
            <person name="Thomas B.C."/>
            <person name="Morowitz M.J."/>
            <person name="Banfield J.F."/>
        </authorList>
    </citation>
    <scope>NUCLEOTIDE SEQUENCE [LARGE SCALE GENOMIC DNA]</scope>
    <source>
        <strain evidence="15">S2_003_000_R2_14</strain>
    </source>
</reference>
<dbReference type="InterPro" id="IPR038354">
    <property type="entry name" value="VKOR_sf"/>
</dbReference>
<evidence type="ECO:0000256" key="3">
    <source>
        <dbReference type="ARBA" id="ARBA00006214"/>
    </source>
</evidence>
<evidence type="ECO:0000256" key="11">
    <source>
        <dbReference type="ARBA" id="ARBA00023284"/>
    </source>
</evidence>
<evidence type="ECO:0000256" key="6">
    <source>
        <dbReference type="ARBA" id="ARBA00022729"/>
    </source>
</evidence>
<dbReference type="Pfam" id="PF07884">
    <property type="entry name" value="VKOR"/>
    <property type="match status" value="1"/>
</dbReference>
<feature type="transmembrane region" description="Helical" evidence="12">
    <location>
        <begin position="70"/>
        <end position="94"/>
    </location>
</feature>
<evidence type="ECO:0008006" key="17">
    <source>
        <dbReference type="Google" id="ProtNLM"/>
    </source>
</evidence>
<dbReference type="InterPro" id="IPR036249">
    <property type="entry name" value="Thioredoxin-like_sf"/>
</dbReference>
<keyword evidence="6" id="KW-0732">Signal</keyword>
<keyword evidence="4 12" id="KW-0812">Transmembrane</keyword>
<sequence>MSASSAEQKPSAAALVTLFGSSTALIGLAIYQWFELIKIRQGGTSACSVNETVNCATVWNSTFAHLVHEYLGMPVAGLGVLWGVVAFALTFLLVQRPSNFRAGVKSWAIVGLLACVTFISASLQAKALCLTCLGTYALTALYAFGALKLLGGELIPGVKELLGGLGWGLVLSVPVFLGLLYPGSLTPTEVAALPKNLDVRDPNDVNTIIDSLPEREKLLVSWARDTWKKAPTHDTSMFPVHARRGNPEAPVKLVEFTDILCGHCAKFEGTLNEIDAMAPKGNLSIEPRYYPLDEECNPEVKGSAKDGVRCYGAKIQICAQQHPKFFVMRREFFENQHQLDQGMMLAIAQRLGMDTAAIQSCIKSPETEARLKEDIAYAKLFDIKGTPLVLINGREAPPAPVFLLGMAMSGGNADAPFFQRLPPPPTPQQMGQ</sequence>
<dbReference type="GO" id="GO:0016020">
    <property type="term" value="C:membrane"/>
    <property type="evidence" value="ECO:0007669"/>
    <property type="project" value="UniProtKB-SubCell"/>
</dbReference>
<accession>A0A2W5ST94</accession>
<evidence type="ECO:0000256" key="8">
    <source>
        <dbReference type="ARBA" id="ARBA00023002"/>
    </source>
</evidence>
<evidence type="ECO:0000256" key="7">
    <source>
        <dbReference type="ARBA" id="ARBA00022989"/>
    </source>
</evidence>
<feature type="transmembrane region" description="Helical" evidence="12">
    <location>
        <begin position="162"/>
        <end position="181"/>
    </location>
</feature>
<comment type="caution">
    <text evidence="15">The sequence shown here is derived from an EMBL/GenBank/DDBJ whole genome shotgun (WGS) entry which is preliminary data.</text>
</comment>
<comment type="similarity">
    <text evidence="3">Belongs to the VKOR family.</text>
</comment>